<dbReference type="PANTHER" id="PTHR34047">
    <property type="entry name" value="NUCLEAR INTRON MATURASE 1, MITOCHONDRIAL-RELATED"/>
    <property type="match status" value="1"/>
</dbReference>
<dbReference type="CDD" id="cd03487">
    <property type="entry name" value="RT_Bac_retron_II"/>
    <property type="match status" value="1"/>
</dbReference>
<dbReference type="GO" id="GO:0003964">
    <property type="term" value="F:RNA-directed DNA polymerase activity"/>
    <property type="evidence" value="ECO:0007669"/>
    <property type="project" value="UniProtKB-KW"/>
</dbReference>
<dbReference type="GO" id="GO:0046872">
    <property type="term" value="F:metal ion binding"/>
    <property type="evidence" value="ECO:0007669"/>
    <property type="project" value="UniProtKB-KW"/>
</dbReference>
<organism evidence="11 12">
    <name type="scientific">Ligilactobacillus acidipiscis</name>
    <dbReference type="NCBI Taxonomy" id="89059"/>
    <lineage>
        <taxon>Bacteria</taxon>
        <taxon>Bacillati</taxon>
        <taxon>Bacillota</taxon>
        <taxon>Bacilli</taxon>
        <taxon>Lactobacillales</taxon>
        <taxon>Lactobacillaceae</taxon>
        <taxon>Ligilactobacillus</taxon>
    </lineage>
</organism>
<name>A0A921F9M6_9LACO</name>
<evidence type="ECO:0000256" key="2">
    <source>
        <dbReference type="ARBA" id="ARBA00022679"/>
    </source>
</evidence>
<dbReference type="PRINTS" id="PR00866">
    <property type="entry name" value="RNADNAPOLMS"/>
</dbReference>
<dbReference type="AlphaFoldDB" id="A0A921F9M6"/>
<keyword evidence="5" id="KW-0460">Magnesium</keyword>
<comment type="caution">
    <text evidence="11">The sequence shown here is derived from an EMBL/GenBank/DDBJ whole genome shotgun (WGS) entry which is preliminary data.</text>
</comment>
<sequence>MSQPSLVPPSGCDTFASSSKELSPAEHILPGFFTGNIMSVISSIATSLNQSELEVRAYLSDASGKYKVYRIPKRTTGFRIIAQPAKALKEYQRTFLQLYRFPIHECAMAYQKGKSIRDNALAHAHNRYLLKTDLEDFFNSITPDIFWRCVELSSVDVQLFLPEDRRYVDQILFWKPTKRSTRLVLSVGAPSSPIISNFCLYEFDKLIHEICRSLDIVYTRYADDLTFSCNVRDVLGSIPSMIETLLNKLFKKKLRLNRGKTIFSSMAHNRHVTGVTLNNEGKISLGRERKRFIKHLINQYRYGLIDESDKAYLVGLLAFANHIEPEFIIRMNNKYSTETMERLRRHL</sequence>
<evidence type="ECO:0000256" key="1">
    <source>
        <dbReference type="ARBA" id="ARBA00012493"/>
    </source>
</evidence>
<dbReference type="GO" id="GO:0003723">
    <property type="term" value="F:RNA binding"/>
    <property type="evidence" value="ECO:0007669"/>
    <property type="project" value="InterPro"/>
</dbReference>
<keyword evidence="6 11" id="KW-0695">RNA-directed DNA polymerase</keyword>
<dbReference type="SUPFAM" id="SSF56672">
    <property type="entry name" value="DNA/RNA polymerases"/>
    <property type="match status" value="1"/>
</dbReference>
<protein>
    <recommendedName>
        <fullName evidence="1">RNA-directed DNA polymerase</fullName>
        <ecNumber evidence="1">2.7.7.49</ecNumber>
    </recommendedName>
</protein>
<dbReference type="GO" id="GO:0051607">
    <property type="term" value="P:defense response to virus"/>
    <property type="evidence" value="ECO:0007669"/>
    <property type="project" value="UniProtKB-KW"/>
</dbReference>
<proteinExistence type="inferred from homology"/>
<evidence type="ECO:0000256" key="7">
    <source>
        <dbReference type="ARBA" id="ARBA00023118"/>
    </source>
</evidence>
<dbReference type="EC" id="2.7.7.49" evidence="1"/>
<dbReference type="EMBL" id="DYXG01000090">
    <property type="protein sequence ID" value="HJE97695.1"/>
    <property type="molecule type" value="Genomic_DNA"/>
</dbReference>
<gene>
    <name evidence="11" type="ORF">K8V00_08740</name>
</gene>
<dbReference type="InterPro" id="IPR051083">
    <property type="entry name" value="GrpII_Intron_Splice-Mob/Def"/>
</dbReference>
<dbReference type="Pfam" id="PF00078">
    <property type="entry name" value="RVT_1"/>
    <property type="match status" value="1"/>
</dbReference>
<keyword evidence="2" id="KW-0808">Transferase</keyword>
<reference evidence="11" key="1">
    <citation type="journal article" date="2021" name="PeerJ">
        <title>Extensive microbial diversity within the chicken gut microbiome revealed by metagenomics and culture.</title>
        <authorList>
            <person name="Gilroy R."/>
            <person name="Ravi A."/>
            <person name="Getino M."/>
            <person name="Pursley I."/>
            <person name="Horton D.L."/>
            <person name="Alikhan N.F."/>
            <person name="Baker D."/>
            <person name="Gharbi K."/>
            <person name="Hall N."/>
            <person name="Watson M."/>
            <person name="Adriaenssens E.M."/>
            <person name="Foster-Nyarko E."/>
            <person name="Jarju S."/>
            <person name="Secka A."/>
            <person name="Antonio M."/>
            <person name="Oren A."/>
            <person name="Chaudhuri R.R."/>
            <person name="La Ragione R."/>
            <person name="Hildebrand F."/>
            <person name="Pallen M.J."/>
        </authorList>
    </citation>
    <scope>NUCLEOTIDE SEQUENCE</scope>
    <source>
        <strain evidence="11">CHK174-6876</strain>
    </source>
</reference>
<evidence type="ECO:0000256" key="4">
    <source>
        <dbReference type="ARBA" id="ARBA00022723"/>
    </source>
</evidence>
<dbReference type="Proteomes" id="UP000707535">
    <property type="component" value="Unassembled WGS sequence"/>
</dbReference>
<evidence type="ECO:0000256" key="5">
    <source>
        <dbReference type="ARBA" id="ARBA00022842"/>
    </source>
</evidence>
<dbReference type="InterPro" id="IPR000477">
    <property type="entry name" value="RT_dom"/>
</dbReference>
<feature type="domain" description="Reverse transcriptase" evidence="10">
    <location>
        <begin position="52"/>
        <end position="277"/>
    </location>
</feature>
<keyword evidence="4" id="KW-0479">Metal-binding</keyword>
<keyword evidence="7" id="KW-0051">Antiviral defense</keyword>
<reference evidence="11" key="2">
    <citation type="submission" date="2021-09" db="EMBL/GenBank/DDBJ databases">
        <authorList>
            <person name="Gilroy R."/>
        </authorList>
    </citation>
    <scope>NUCLEOTIDE SEQUENCE</scope>
    <source>
        <strain evidence="11">CHK174-6876</strain>
    </source>
</reference>
<evidence type="ECO:0000256" key="3">
    <source>
        <dbReference type="ARBA" id="ARBA00022695"/>
    </source>
</evidence>
<comment type="catalytic activity">
    <reaction evidence="9">
        <text>DNA(n) + a 2'-deoxyribonucleoside 5'-triphosphate = DNA(n+1) + diphosphate</text>
        <dbReference type="Rhea" id="RHEA:22508"/>
        <dbReference type="Rhea" id="RHEA-COMP:17339"/>
        <dbReference type="Rhea" id="RHEA-COMP:17340"/>
        <dbReference type="ChEBI" id="CHEBI:33019"/>
        <dbReference type="ChEBI" id="CHEBI:61560"/>
        <dbReference type="ChEBI" id="CHEBI:173112"/>
        <dbReference type="EC" id="2.7.7.49"/>
    </reaction>
</comment>
<dbReference type="PROSITE" id="PS50878">
    <property type="entry name" value="RT_POL"/>
    <property type="match status" value="1"/>
</dbReference>
<comment type="similarity">
    <text evidence="8">Belongs to the bacterial reverse transcriptase family.</text>
</comment>
<evidence type="ECO:0000313" key="12">
    <source>
        <dbReference type="Proteomes" id="UP000707535"/>
    </source>
</evidence>
<keyword evidence="3" id="KW-0548">Nucleotidyltransferase</keyword>
<dbReference type="NCBIfam" id="NF038233">
    <property type="entry name" value="retron_St85_RT"/>
    <property type="match status" value="1"/>
</dbReference>
<accession>A0A921F9M6</accession>
<dbReference type="InterPro" id="IPR043502">
    <property type="entry name" value="DNA/RNA_pol_sf"/>
</dbReference>
<dbReference type="InterPro" id="IPR000123">
    <property type="entry name" value="Reverse_transcriptase_msDNA"/>
</dbReference>
<evidence type="ECO:0000256" key="9">
    <source>
        <dbReference type="ARBA" id="ARBA00048173"/>
    </source>
</evidence>
<evidence type="ECO:0000256" key="8">
    <source>
        <dbReference type="ARBA" id="ARBA00034120"/>
    </source>
</evidence>
<evidence type="ECO:0000313" key="11">
    <source>
        <dbReference type="EMBL" id="HJE97695.1"/>
    </source>
</evidence>
<evidence type="ECO:0000256" key="6">
    <source>
        <dbReference type="ARBA" id="ARBA00022918"/>
    </source>
</evidence>
<evidence type="ECO:0000259" key="10">
    <source>
        <dbReference type="PROSITE" id="PS50878"/>
    </source>
</evidence>
<dbReference type="PANTHER" id="PTHR34047:SF7">
    <property type="entry name" value="RNA-DIRECTED DNA POLYMERASE"/>
    <property type="match status" value="1"/>
</dbReference>